<evidence type="ECO:0000256" key="1">
    <source>
        <dbReference type="RuleBase" id="RU366020"/>
    </source>
</evidence>
<comment type="catalytic activity">
    <reaction evidence="1">
        <text>O-phospho-L-threonyl-[protein] + H2O = L-threonyl-[protein] + phosphate</text>
        <dbReference type="Rhea" id="RHEA:47004"/>
        <dbReference type="Rhea" id="RHEA-COMP:11060"/>
        <dbReference type="Rhea" id="RHEA-COMP:11605"/>
        <dbReference type="ChEBI" id="CHEBI:15377"/>
        <dbReference type="ChEBI" id="CHEBI:30013"/>
        <dbReference type="ChEBI" id="CHEBI:43474"/>
        <dbReference type="ChEBI" id="CHEBI:61977"/>
        <dbReference type="EC" id="3.1.3.16"/>
    </reaction>
</comment>
<dbReference type="InterPro" id="IPR001932">
    <property type="entry name" value="PPM-type_phosphatase-like_dom"/>
</dbReference>
<keyword evidence="1" id="KW-0464">Manganese</keyword>
<organism evidence="4">
    <name type="scientific">Alexandrium monilatum</name>
    <dbReference type="NCBI Taxonomy" id="311494"/>
    <lineage>
        <taxon>Eukaryota</taxon>
        <taxon>Sar</taxon>
        <taxon>Alveolata</taxon>
        <taxon>Dinophyceae</taxon>
        <taxon>Gonyaulacales</taxon>
        <taxon>Pyrocystaceae</taxon>
        <taxon>Alexandrium</taxon>
    </lineage>
</organism>
<comment type="catalytic activity">
    <reaction evidence="1">
        <text>O-phospho-L-seryl-[protein] + H2O = L-seryl-[protein] + phosphate</text>
        <dbReference type="Rhea" id="RHEA:20629"/>
        <dbReference type="Rhea" id="RHEA-COMP:9863"/>
        <dbReference type="Rhea" id="RHEA-COMP:11604"/>
        <dbReference type="ChEBI" id="CHEBI:15377"/>
        <dbReference type="ChEBI" id="CHEBI:29999"/>
        <dbReference type="ChEBI" id="CHEBI:43474"/>
        <dbReference type="ChEBI" id="CHEBI:83421"/>
        <dbReference type="EC" id="3.1.3.16"/>
    </reaction>
</comment>
<dbReference type="PANTHER" id="PTHR12320:SF1">
    <property type="entry name" value="PROTEIN PHOSPHATASE PTC7 HOMOLOG"/>
    <property type="match status" value="1"/>
</dbReference>
<comment type="cofactor">
    <cofactor evidence="1">
        <name>Mn(2+)</name>
        <dbReference type="ChEBI" id="CHEBI:29035"/>
    </cofactor>
</comment>
<keyword evidence="1" id="KW-0460">Magnesium</keyword>
<reference evidence="4" key="1">
    <citation type="submission" date="2021-01" db="EMBL/GenBank/DDBJ databases">
        <authorList>
            <person name="Corre E."/>
            <person name="Pelletier E."/>
            <person name="Niang G."/>
            <person name="Scheremetjew M."/>
            <person name="Finn R."/>
            <person name="Kale V."/>
            <person name="Holt S."/>
            <person name="Cochrane G."/>
            <person name="Meng A."/>
            <person name="Brown T."/>
            <person name="Cohen L."/>
        </authorList>
    </citation>
    <scope>NUCLEOTIDE SEQUENCE</scope>
    <source>
        <strain evidence="4">CCMP3105</strain>
    </source>
</reference>
<keyword evidence="1" id="KW-0378">Hydrolase</keyword>
<dbReference type="EMBL" id="HBNR01017006">
    <property type="protein sequence ID" value="CAE4571590.1"/>
    <property type="molecule type" value="Transcribed_RNA"/>
</dbReference>
<feature type="domain" description="PPM-type phosphatase" evidence="3">
    <location>
        <begin position="66"/>
        <end position="339"/>
    </location>
</feature>
<dbReference type="EC" id="3.1.3.16" evidence="1"/>
<dbReference type="GO" id="GO:0046872">
    <property type="term" value="F:metal ion binding"/>
    <property type="evidence" value="ECO:0007669"/>
    <property type="project" value="UniProtKB-UniRule"/>
</dbReference>
<accession>A0A7S4UJ61</accession>
<dbReference type="AlphaFoldDB" id="A0A7S4UJ61"/>
<evidence type="ECO:0000313" key="4">
    <source>
        <dbReference type="EMBL" id="CAE4571590.1"/>
    </source>
</evidence>
<keyword evidence="1" id="KW-0904">Protein phosphatase</keyword>
<evidence type="ECO:0000259" key="3">
    <source>
        <dbReference type="PROSITE" id="PS51746"/>
    </source>
</evidence>
<proteinExistence type="inferred from homology"/>
<dbReference type="PANTHER" id="PTHR12320">
    <property type="entry name" value="PROTEIN PHOSPHATASE 2C"/>
    <property type="match status" value="1"/>
</dbReference>
<feature type="compositionally biased region" description="Pro residues" evidence="2">
    <location>
        <begin position="1"/>
        <end position="17"/>
    </location>
</feature>
<dbReference type="GO" id="GO:0004722">
    <property type="term" value="F:protein serine/threonine phosphatase activity"/>
    <property type="evidence" value="ECO:0007669"/>
    <property type="project" value="UniProtKB-EC"/>
</dbReference>
<dbReference type="SUPFAM" id="SSF81606">
    <property type="entry name" value="PP2C-like"/>
    <property type="match status" value="1"/>
</dbReference>
<gene>
    <name evidence="4" type="ORF">AMON00008_LOCUS11209</name>
</gene>
<dbReference type="Gene3D" id="3.60.40.10">
    <property type="entry name" value="PPM-type phosphatase domain"/>
    <property type="match status" value="1"/>
</dbReference>
<dbReference type="SMART" id="SM00332">
    <property type="entry name" value="PP2Cc"/>
    <property type="match status" value="1"/>
</dbReference>
<dbReference type="InterPro" id="IPR036457">
    <property type="entry name" value="PPM-type-like_dom_sf"/>
</dbReference>
<feature type="region of interest" description="Disordered" evidence="2">
    <location>
        <begin position="1"/>
        <end position="22"/>
    </location>
</feature>
<dbReference type="PROSITE" id="PS51746">
    <property type="entry name" value="PPM_2"/>
    <property type="match status" value="1"/>
</dbReference>
<comment type="similarity">
    <text evidence="1">Belongs to the PP2C family.</text>
</comment>
<sequence length="387" mass="42507">MPPSQSPQMRPGPPGPPSRAVDMFRSPTFFVSSDRQRATLEEFHKKDQHLSEAFQKNKALCFNASAYQRTHPQKVKEGHRDADATVNAPLILGVADGVSQVEDFGIDASLLPHELLQNCESLGMVQLLPNSKLAKYRGPIPLLQEAFKETKASGSTTVVMALLDNGTRIHGKLHPMIAVITIGDCELLILRRIEGRGSPLQVVFHTEMQRIDGHVQTPLQLARVDERIDPEFHEGITEEVIERGSAVHCVSAYEGDIVILGSDGVFDNLYLDEVQHIVNQVLVRGTTVPAPEGVLQQLARCLVEASHRKSIRLPTGQLPDAPIGRGGKMDDTSVVVGQVVEWTEEHARRYTPSAVEPRWGLHGLIPSCTSCCPMSEEETESCGEDDS</sequence>
<evidence type="ECO:0000256" key="2">
    <source>
        <dbReference type="SAM" id="MobiDB-lite"/>
    </source>
</evidence>
<dbReference type="InterPro" id="IPR039123">
    <property type="entry name" value="PPTC7"/>
</dbReference>
<comment type="cofactor">
    <cofactor evidence="1">
        <name>Mg(2+)</name>
        <dbReference type="ChEBI" id="CHEBI:18420"/>
    </cofactor>
</comment>
<keyword evidence="1" id="KW-0479">Metal-binding</keyword>
<protein>
    <recommendedName>
        <fullName evidence="1">Protein phosphatase</fullName>
        <ecNumber evidence="1">3.1.3.16</ecNumber>
    </recommendedName>
</protein>
<name>A0A7S4UJ61_9DINO</name>